<keyword evidence="2" id="KW-1185">Reference proteome</keyword>
<dbReference type="GO" id="GO:0004497">
    <property type="term" value="F:monooxygenase activity"/>
    <property type="evidence" value="ECO:0007669"/>
    <property type="project" value="InterPro"/>
</dbReference>
<accession>A0A402ARB1</accession>
<evidence type="ECO:0000313" key="2">
    <source>
        <dbReference type="Proteomes" id="UP000287188"/>
    </source>
</evidence>
<dbReference type="Proteomes" id="UP000287188">
    <property type="component" value="Unassembled WGS sequence"/>
</dbReference>
<dbReference type="GO" id="GO:0005506">
    <property type="term" value="F:iron ion binding"/>
    <property type="evidence" value="ECO:0007669"/>
    <property type="project" value="InterPro"/>
</dbReference>
<gene>
    <name evidence="1" type="ORF">KDK_54460</name>
</gene>
<dbReference type="InterPro" id="IPR036396">
    <property type="entry name" value="Cyt_P450_sf"/>
</dbReference>
<organism evidence="1 2">
    <name type="scientific">Dictyobacter kobayashii</name>
    <dbReference type="NCBI Taxonomy" id="2014872"/>
    <lineage>
        <taxon>Bacteria</taxon>
        <taxon>Bacillati</taxon>
        <taxon>Chloroflexota</taxon>
        <taxon>Ktedonobacteria</taxon>
        <taxon>Ktedonobacterales</taxon>
        <taxon>Dictyobacteraceae</taxon>
        <taxon>Dictyobacter</taxon>
    </lineage>
</organism>
<evidence type="ECO:0008006" key="3">
    <source>
        <dbReference type="Google" id="ProtNLM"/>
    </source>
</evidence>
<dbReference type="AlphaFoldDB" id="A0A402ARB1"/>
<name>A0A402ARB1_9CHLR</name>
<dbReference type="GO" id="GO:0016705">
    <property type="term" value="F:oxidoreductase activity, acting on paired donors, with incorporation or reduction of molecular oxygen"/>
    <property type="evidence" value="ECO:0007669"/>
    <property type="project" value="InterPro"/>
</dbReference>
<proteinExistence type="predicted"/>
<dbReference type="RefSeq" id="WP_126553445.1">
    <property type="nucleotide sequence ID" value="NZ_BIFS01000001.1"/>
</dbReference>
<dbReference type="SUPFAM" id="SSF48264">
    <property type="entry name" value="Cytochrome P450"/>
    <property type="match status" value="1"/>
</dbReference>
<dbReference type="OrthoDB" id="9801155at2"/>
<reference evidence="2" key="1">
    <citation type="submission" date="2018-12" db="EMBL/GenBank/DDBJ databases">
        <title>Tengunoibacter tsumagoiensis gen. nov., sp. nov., Dictyobacter kobayashii sp. nov., D. alpinus sp. nov., and D. joshuensis sp. nov. and description of Dictyobacteraceae fam. nov. within the order Ktedonobacterales isolated from Tengu-no-mugimeshi.</title>
        <authorList>
            <person name="Wang C.M."/>
            <person name="Zheng Y."/>
            <person name="Sakai Y."/>
            <person name="Toyoda A."/>
            <person name="Minakuchi Y."/>
            <person name="Abe K."/>
            <person name="Yokota A."/>
            <person name="Yabe S."/>
        </authorList>
    </citation>
    <scope>NUCLEOTIDE SEQUENCE [LARGE SCALE GENOMIC DNA]</scope>
    <source>
        <strain evidence="2">Uno11</strain>
    </source>
</reference>
<dbReference type="GO" id="GO:0020037">
    <property type="term" value="F:heme binding"/>
    <property type="evidence" value="ECO:0007669"/>
    <property type="project" value="InterPro"/>
</dbReference>
<evidence type="ECO:0000313" key="1">
    <source>
        <dbReference type="EMBL" id="GCE21646.1"/>
    </source>
</evidence>
<comment type="caution">
    <text evidence="1">The sequence shown here is derived from an EMBL/GenBank/DDBJ whole genome shotgun (WGS) entry which is preliminary data.</text>
</comment>
<dbReference type="Gene3D" id="1.10.630.10">
    <property type="entry name" value="Cytochrome P450"/>
    <property type="match status" value="1"/>
</dbReference>
<sequence length="96" mass="11183">MQKQTNRSSRPTSVSTQPVEERLEGFAWFAYMRANHPVVYDDQMQVWHAFKYDDVYQVINDPETFSSENVPTFSHNVFLRDTIVSQDPPIIADCVI</sequence>
<protein>
    <recommendedName>
        <fullName evidence="3">Cytochrome P450</fullName>
    </recommendedName>
</protein>
<dbReference type="EMBL" id="BIFS01000001">
    <property type="protein sequence ID" value="GCE21646.1"/>
    <property type="molecule type" value="Genomic_DNA"/>
</dbReference>